<reference evidence="2 3" key="1">
    <citation type="submission" date="2019-01" db="EMBL/GenBank/DDBJ databases">
        <title>A chromosome-scale genome assembly of the yellow perch, Perca flavescens.</title>
        <authorList>
            <person name="Feron R."/>
            <person name="Morvezen R."/>
            <person name="Bestin A."/>
            <person name="Haffray P."/>
            <person name="Klopp C."/>
            <person name="Zahm M."/>
            <person name="Cabau C."/>
            <person name="Roques C."/>
            <person name="Donnadieu C."/>
            <person name="Bouchez O."/>
            <person name="Christie M."/>
            <person name="Larson W."/>
            <person name="Guiguen Y."/>
        </authorList>
    </citation>
    <scope>NUCLEOTIDE SEQUENCE [LARGE SCALE GENOMIC DNA]</scope>
    <source>
        <strain evidence="2">YP-PL-M2</strain>
        <tissue evidence="2">Blood</tissue>
    </source>
</reference>
<evidence type="ECO:0000256" key="1">
    <source>
        <dbReference type="SAM" id="MobiDB-lite"/>
    </source>
</evidence>
<proteinExistence type="predicted"/>
<dbReference type="AlphaFoldDB" id="A0A484C1U1"/>
<evidence type="ECO:0000313" key="2">
    <source>
        <dbReference type="EMBL" id="TDG97830.1"/>
    </source>
</evidence>
<feature type="region of interest" description="Disordered" evidence="1">
    <location>
        <begin position="56"/>
        <end position="97"/>
    </location>
</feature>
<gene>
    <name evidence="2" type="ORF">EPR50_G00211980</name>
</gene>
<comment type="caution">
    <text evidence="2">The sequence shown here is derived from an EMBL/GenBank/DDBJ whole genome shotgun (WGS) entry which is preliminary data.</text>
</comment>
<sequence>MSDLKEEEACLSMRSDRSIVEPPFFSNEPGPSGTKVQYRRAESVLSGCLSMRSDRSIVEPPFFSNEPGPSGTKWQRRRNDSMEQQSSRSRTSPTSTVLSKSLQLSNVFMSENTTVVIIQ</sequence>
<dbReference type="STRING" id="8167.A0A484C1U1"/>
<name>A0A484C1U1_PERFV</name>
<protein>
    <submittedName>
        <fullName evidence="2">Uncharacterized protein</fullName>
    </submittedName>
</protein>
<organism evidence="2 3">
    <name type="scientific">Perca flavescens</name>
    <name type="common">American yellow perch</name>
    <name type="synonym">Morone flavescens</name>
    <dbReference type="NCBI Taxonomy" id="8167"/>
    <lineage>
        <taxon>Eukaryota</taxon>
        <taxon>Metazoa</taxon>
        <taxon>Chordata</taxon>
        <taxon>Craniata</taxon>
        <taxon>Vertebrata</taxon>
        <taxon>Euteleostomi</taxon>
        <taxon>Actinopterygii</taxon>
        <taxon>Neopterygii</taxon>
        <taxon>Teleostei</taxon>
        <taxon>Neoteleostei</taxon>
        <taxon>Acanthomorphata</taxon>
        <taxon>Eupercaria</taxon>
        <taxon>Perciformes</taxon>
        <taxon>Percoidei</taxon>
        <taxon>Percidae</taxon>
        <taxon>Percinae</taxon>
        <taxon>Perca</taxon>
    </lineage>
</organism>
<dbReference type="Proteomes" id="UP000295070">
    <property type="component" value="Chromosome 21"/>
</dbReference>
<evidence type="ECO:0000313" key="3">
    <source>
        <dbReference type="Proteomes" id="UP000295070"/>
    </source>
</evidence>
<accession>A0A484C1U1</accession>
<dbReference type="EMBL" id="SCKG01000021">
    <property type="protein sequence ID" value="TDG97830.1"/>
    <property type="molecule type" value="Genomic_DNA"/>
</dbReference>
<keyword evidence="3" id="KW-1185">Reference proteome</keyword>
<feature type="compositionally biased region" description="Low complexity" evidence="1">
    <location>
        <begin position="86"/>
        <end position="96"/>
    </location>
</feature>